<dbReference type="RefSeq" id="WP_089274700.1">
    <property type="nucleotide sequence ID" value="NZ_FZOC01000005.1"/>
</dbReference>
<dbReference type="Gene3D" id="1.10.720.30">
    <property type="entry name" value="SAP domain"/>
    <property type="match status" value="1"/>
</dbReference>
<gene>
    <name evidence="2" type="ORF">SAMN04488503_2483</name>
</gene>
<proteinExistence type="predicted"/>
<dbReference type="InterPro" id="IPR036361">
    <property type="entry name" value="SAP_dom_sf"/>
</dbReference>
<protein>
    <recommendedName>
        <fullName evidence="1">Mu-like prophage FluMu N-terminal domain-containing protein</fullName>
    </recommendedName>
</protein>
<accession>A0A239BCL8</accession>
<evidence type="ECO:0000259" key="1">
    <source>
        <dbReference type="Pfam" id="PF17891"/>
    </source>
</evidence>
<name>A0A239BCL8_9BACT</name>
<dbReference type="EMBL" id="FZOC01000005">
    <property type="protein sequence ID" value="SNS05680.1"/>
    <property type="molecule type" value="Genomic_DNA"/>
</dbReference>
<organism evidence="2 3">
    <name type="scientific">Humidesulfovibrio mexicanus</name>
    <dbReference type="NCBI Taxonomy" id="147047"/>
    <lineage>
        <taxon>Bacteria</taxon>
        <taxon>Pseudomonadati</taxon>
        <taxon>Thermodesulfobacteriota</taxon>
        <taxon>Desulfovibrionia</taxon>
        <taxon>Desulfovibrionales</taxon>
        <taxon>Desulfovibrionaceae</taxon>
        <taxon>Humidesulfovibrio</taxon>
    </lineage>
</organism>
<evidence type="ECO:0000313" key="2">
    <source>
        <dbReference type="EMBL" id="SNS05680.1"/>
    </source>
</evidence>
<dbReference type="AlphaFoldDB" id="A0A239BCL8"/>
<dbReference type="SUPFAM" id="SSF160059">
    <property type="entry name" value="PriA/YqbF domain"/>
    <property type="match status" value="1"/>
</dbReference>
<dbReference type="Proteomes" id="UP000198324">
    <property type="component" value="Unassembled WGS sequence"/>
</dbReference>
<dbReference type="OrthoDB" id="5465462at2"/>
<keyword evidence="3" id="KW-1185">Reference proteome</keyword>
<reference evidence="2 3" key="1">
    <citation type="submission" date="2017-06" db="EMBL/GenBank/DDBJ databases">
        <authorList>
            <person name="Kim H.J."/>
            <person name="Triplett B.A."/>
        </authorList>
    </citation>
    <scope>NUCLEOTIDE SEQUENCE [LARGE SCALE GENOMIC DNA]</scope>
    <source>
        <strain evidence="2 3">DSM 13116</strain>
    </source>
</reference>
<dbReference type="InterPro" id="IPR041227">
    <property type="entry name" value="FluMu_N"/>
</dbReference>
<feature type="domain" description="Mu-like prophage FluMu N-terminal" evidence="1">
    <location>
        <begin position="2"/>
        <end position="49"/>
    </location>
</feature>
<dbReference type="Gene3D" id="3.40.5.80">
    <property type="match status" value="1"/>
</dbReference>
<evidence type="ECO:0000313" key="3">
    <source>
        <dbReference type="Proteomes" id="UP000198324"/>
    </source>
</evidence>
<dbReference type="Pfam" id="PF17891">
    <property type="entry name" value="FluMu_N"/>
    <property type="match status" value="1"/>
</dbReference>
<sequence>MPVIITAKKDGFRRCGVAHPARPVEHADGTFSSEQLEILKAEPMLVVQELVGASADPLAAMTKDKLAALLTERGVSFDPKAKKDELLALASALPQESGAQEE</sequence>